<dbReference type="GO" id="GO:0044718">
    <property type="term" value="P:siderophore transmembrane transport"/>
    <property type="evidence" value="ECO:0007669"/>
    <property type="project" value="TreeGrafter"/>
</dbReference>
<dbReference type="GO" id="GO:0015344">
    <property type="term" value="F:siderophore uptake transmembrane transporter activity"/>
    <property type="evidence" value="ECO:0007669"/>
    <property type="project" value="TreeGrafter"/>
</dbReference>
<evidence type="ECO:0000256" key="3">
    <source>
        <dbReference type="ARBA" id="ARBA00022448"/>
    </source>
</evidence>
<dbReference type="InterPro" id="IPR012910">
    <property type="entry name" value="Plug_dom"/>
</dbReference>
<evidence type="ECO:0000313" key="17">
    <source>
        <dbReference type="EMBL" id="MBL0373826.1"/>
    </source>
</evidence>
<dbReference type="InterPro" id="IPR039426">
    <property type="entry name" value="TonB-dep_rcpt-like"/>
</dbReference>
<dbReference type="SUPFAM" id="SSF56935">
    <property type="entry name" value="Porins"/>
    <property type="match status" value="1"/>
</dbReference>
<organism evidence="17 18">
    <name type="scientific">Rhizobium setariae</name>
    <dbReference type="NCBI Taxonomy" id="2801340"/>
    <lineage>
        <taxon>Bacteria</taxon>
        <taxon>Pseudomonadati</taxon>
        <taxon>Pseudomonadota</taxon>
        <taxon>Alphaproteobacteria</taxon>
        <taxon>Hyphomicrobiales</taxon>
        <taxon>Rhizobiaceae</taxon>
        <taxon>Rhizobium/Agrobacterium group</taxon>
        <taxon>Rhizobium</taxon>
    </lineage>
</organism>
<evidence type="ECO:0000256" key="10">
    <source>
        <dbReference type="ARBA" id="ARBA00023237"/>
    </source>
</evidence>
<comment type="subcellular location">
    <subcellularLocation>
        <location evidence="1 11">Cell outer membrane</location>
        <topology evidence="1 11">Multi-pass membrane protein</topology>
    </subcellularLocation>
</comment>
<reference evidence="17" key="1">
    <citation type="submission" date="2021-01" db="EMBL/GenBank/DDBJ databases">
        <title>Rhizobium sp. strain KVB221 16S ribosomal RNA gene Genome sequencing and assembly.</title>
        <authorList>
            <person name="Kang M."/>
        </authorList>
    </citation>
    <scope>NUCLEOTIDE SEQUENCE</scope>
    <source>
        <strain evidence="17">KVB221</strain>
    </source>
</reference>
<comment type="similarity">
    <text evidence="2 11 13">Belongs to the TonB-dependent receptor family.</text>
</comment>
<dbReference type="PANTHER" id="PTHR30069">
    <property type="entry name" value="TONB-DEPENDENT OUTER MEMBRANE RECEPTOR"/>
    <property type="match status" value="1"/>
</dbReference>
<dbReference type="InterPro" id="IPR000531">
    <property type="entry name" value="Beta-barrel_TonB"/>
</dbReference>
<evidence type="ECO:0000259" key="16">
    <source>
        <dbReference type="Pfam" id="PF07715"/>
    </source>
</evidence>
<dbReference type="Pfam" id="PF07715">
    <property type="entry name" value="Plug"/>
    <property type="match status" value="1"/>
</dbReference>
<feature type="domain" description="TonB-dependent receptor plug" evidence="16">
    <location>
        <begin position="75"/>
        <end position="183"/>
    </location>
</feature>
<protein>
    <submittedName>
        <fullName evidence="17">TonB-dependent receptor</fullName>
    </submittedName>
</protein>
<evidence type="ECO:0000256" key="11">
    <source>
        <dbReference type="PROSITE-ProRule" id="PRU01360"/>
    </source>
</evidence>
<dbReference type="RefSeq" id="WP_201661007.1">
    <property type="nucleotide sequence ID" value="NZ_JAEQNC010000010.1"/>
</dbReference>
<dbReference type="CDD" id="cd01347">
    <property type="entry name" value="ligand_gated_channel"/>
    <property type="match status" value="1"/>
</dbReference>
<keyword evidence="3 11" id="KW-0813">Transport</keyword>
<keyword evidence="10 11" id="KW-0998">Cell outer membrane</keyword>
<evidence type="ECO:0000256" key="4">
    <source>
        <dbReference type="ARBA" id="ARBA00022452"/>
    </source>
</evidence>
<keyword evidence="18" id="KW-1185">Reference proteome</keyword>
<dbReference type="PANTHER" id="PTHR30069:SF41">
    <property type="entry name" value="HEME_HEMOPEXIN UTILIZATION PROTEIN C"/>
    <property type="match status" value="1"/>
</dbReference>
<dbReference type="EMBL" id="JAEQNC010000010">
    <property type="protein sequence ID" value="MBL0373826.1"/>
    <property type="molecule type" value="Genomic_DNA"/>
</dbReference>
<dbReference type="PROSITE" id="PS52016">
    <property type="entry name" value="TONB_DEPENDENT_REC_3"/>
    <property type="match status" value="1"/>
</dbReference>
<evidence type="ECO:0000256" key="8">
    <source>
        <dbReference type="ARBA" id="ARBA00023136"/>
    </source>
</evidence>
<dbReference type="Gene3D" id="2.170.130.10">
    <property type="entry name" value="TonB-dependent receptor, plug domain"/>
    <property type="match status" value="1"/>
</dbReference>
<evidence type="ECO:0000256" key="7">
    <source>
        <dbReference type="ARBA" id="ARBA00023077"/>
    </source>
</evidence>
<gene>
    <name evidence="17" type="ORF">JJB09_17525</name>
</gene>
<evidence type="ECO:0000256" key="5">
    <source>
        <dbReference type="ARBA" id="ARBA00022692"/>
    </source>
</evidence>
<name>A0A936YSC8_9HYPH</name>
<feature type="domain" description="TonB-dependent receptor-like beta-barrel" evidence="15">
    <location>
        <begin position="267"/>
        <end position="689"/>
    </location>
</feature>
<evidence type="ECO:0000256" key="6">
    <source>
        <dbReference type="ARBA" id="ARBA00022729"/>
    </source>
</evidence>
<keyword evidence="6 14" id="KW-0732">Signal</keyword>
<feature type="short sequence motif" description="TonB C-terminal box" evidence="12">
    <location>
        <begin position="707"/>
        <end position="724"/>
    </location>
</feature>
<dbReference type="Gene3D" id="2.40.170.20">
    <property type="entry name" value="TonB-dependent receptor, beta-barrel domain"/>
    <property type="match status" value="1"/>
</dbReference>
<dbReference type="InterPro" id="IPR036942">
    <property type="entry name" value="Beta-barrel_TonB_sf"/>
</dbReference>
<keyword evidence="7 13" id="KW-0798">TonB box</keyword>
<evidence type="ECO:0000256" key="1">
    <source>
        <dbReference type="ARBA" id="ARBA00004571"/>
    </source>
</evidence>
<dbReference type="Proteomes" id="UP000633219">
    <property type="component" value="Unassembled WGS sequence"/>
</dbReference>
<evidence type="ECO:0000256" key="13">
    <source>
        <dbReference type="RuleBase" id="RU003357"/>
    </source>
</evidence>
<evidence type="ECO:0000313" key="18">
    <source>
        <dbReference type="Proteomes" id="UP000633219"/>
    </source>
</evidence>
<dbReference type="GO" id="GO:0009279">
    <property type="term" value="C:cell outer membrane"/>
    <property type="evidence" value="ECO:0007669"/>
    <property type="project" value="UniProtKB-SubCell"/>
</dbReference>
<evidence type="ECO:0000256" key="14">
    <source>
        <dbReference type="SAM" id="SignalP"/>
    </source>
</evidence>
<evidence type="ECO:0000256" key="2">
    <source>
        <dbReference type="ARBA" id="ARBA00009810"/>
    </source>
</evidence>
<evidence type="ECO:0000256" key="12">
    <source>
        <dbReference type="PROSITE-ProRule" id="PRU10144"/>
    </source>
</evidence>
<comment type="caution">
    <text evidence="17">The sequence shown here is derived from an EMBL/GenBank/DDBJ whole genome shotgun (WGS) entry which is preliminary data.</text>
</comment>
<feature type="chain" id="PRO_5037819305" evidence="14">
    <location>
        <begin position="29"/>
        <end position="724"/>
    </location>
</feature>
<dbReference type="InterPro" id="IPR010917">
    <property type="entry name" value="TonB_rcpt_CS"/>
</dbReference>
<keyword evidence="4 11" id="KW-1134">Transmembrane beta strand</keyword>
<feature type="signal peptide" evidence="14">
    <location>
        <begin position="1"/>
        <end position="28"/>
    </location>
</feature>
<evidence type="ECO:0000259" key="15">
    <source>
        <dbReference type="Pfam" id="PF00593"/>
    </source>
</evidence>
<dbReference type="GO" id="GO:0015232">
    <property type="term" value="F:heme transmembrane transporter activity"/>
    <property type="evidence" value="ECO:0007669"/>
    <property type="project" value="InterPro"/>
</dbReference>
<dbReference type="InterPro" id="IPR037066">
    <property type="entry name" value="Plug_dom_sf"/>
</dbReference>
<dbReference type="Pfam" id="PF00593">
    <property type="entry name" value="TonB_dep_Rec_b-barrel"/>
    <property type="match status" value="1"/>
</dbReference>
<dbReference type="PROSITE" id="PS01156">
    <property type="entry name" value="TONB_DEPENDENT_REC_2"/>
    <property type="match status" value="1"/>
</dbReference>
<dbReference type="NCBIfam" id="TIGR01785">
    <property type="entry name" value="TonB-hemin"/>
    <property type="match status" value="1"/>
</dbReference>
<keyword evidence="9 17" id="KW-0675">Receptor</keyword>
<dbReference type="AlphaFoldDB" id="A0A936YSC8"/>
<dbReference type="InterPro" id="IPR011276">
    <property type="entry name" value="TonB_haem/Hb_rcpt"/>
</dbReference>
<keyword evidence="5 11" id="KW-0812">Transmembrane</keyword>
<proteinExistence type="inferred from homology"/>
<accession>A0A936YSC8</accession>
<evidence type="ECO:0000256" key="9">
    <source>
        <dbReference type="ARBA" id="ARBA00023170"/>
    </source>
</evidence>
<keyword evidence="8 11" id="KW-0472">Membrane</keyword>
<sequence>MRVLKGLVATLLAGAAFTVVLPQHFAFAQSDEPEEIVLDDAAADGDDTGTTDADGTTRLKRIVIGADQSPADIATKPEAVSIIDSETFRERFAGNTNEAIRSTPGAYTREQAEQPGVIVNVRGMQGMGRVNTMIDGVPQTFRNLSGHGGTFDNMAYVDPNMLVGIDIARGAVDGNQGMGTLSGAANFRTVGINDVLMEGKDYGGLVTLQGGTNGQNFSRLTAGGWRRDLGNEGSVSIMGALSGSNFSNFENGDGIAYPYDAAQKPNSGLFKFDFAPDSDHSLQLGGIYYENAFAVESAGYDWGIKNQTYTAKYAYQPGDNLVDLKINAYMNITDITMASAEGTFAGRDGTDTGLGFDISNTSIFDLNADTELKLAYGAAINSDDYKGNDARGANPDGSLIKSGAFTDATLTYGMFGLIAGMRYDAWNVDGVTEYLTPGTPGCPSGHNGLCDGPSLSRDGAEWNPKIGVTVTPKDWLQLYATYAHTMRPPTASEMFFPGGHNFDGTGDPINNNPNLVPERQKGIDIGVNLIGEGLLTADDQGYVKVGYFHNRISDYITYGYDAKGDAKWINLPGTTTMQGVEIEGGYDAGIAFAKVAVTMADTKQPLGEGAGFGNDVGTLPDDFFTVDLGARFLEQKVTVGGRMRYTGESVQAYLDKAQSIKRPAYTLFDLYGSWKVTDNFRAFATVQNLFDKSYWTANTGTGDILSGITNGRGRTIMVGATAQF</sequence>